<evidence type="ECO:0000256" key="2">
    <source>
        <dbReference type="ARBA" id="ARBA00022737"/>
    </source>
</evidence>
<dbReference type="InterPro" id="IPR037626">
    <property type="entry name" value="NUP37"/>
</dbReference>
<dbReference type="InterPro" id="IPR001680">
    <property type="entry name" value="WD40_rpt"/>
</dbReference>
<proteinExistence type="predicted"/>
<reference evidence="4" key="1">
    <citation type="submission" date="2021-02" db="EMBL/GenBank/DDBJ databases">
        <title>Psilocybe cubensis genome.</title>
        <authorList>
            <person name="Mckernan K.J."/>
            <person name="Crawford S."/>
            <person name="Trippe A."/>
            <person name="Kane L.T."/>
            <person name="Mclaughlin S."/>
        </authorList>
    </citation>
    <scope>NUCLEOTIDE SEQUENCE [LARGE SCALE GENOMIC DNA]</scope>
    <source>
        <strain evidence="4">MGC-MH-2018</strain>
    </source>
</reference>
<dbReference type="EMBL" id="JAFIQS010000003">
    <property type="protein sequence ID" value="KAG5171215.1"/>
    <property type="molecule type" value="Genomic_DNA"/>
</dbReference>
<evidence type="ECO:0000313" key="4">
    <source>
        <dbReference type="EMBL" id="KAG5171215.1"/>
    </source>
</evidence>
<keyword evidence="1 3" id="KW-0853">WD repeat</keyword>
<gene>
    <name evidence="4" type="ORF">JR316_003300</name>
</gene>
<dbReference type="PROSITE" id="PS50082">
    <property type="entry name" value="WD_REPEATS_2"/>
    <property type="match status" value="1"/>
</dbReference>
<dbReference type="Gene3D" id="2.130.10.10">
    <property type="entry name" value="YVTN repeat-like/Quinoprotein amine dehydrogenase"/>
    <property type="match status" value="1"/>
</dbReference>
<accession>A0A8H8CMZ4</accession>
<feature type="repeat" description="WD" evidence="3">
    <location>
        <begin position="109"/>
        <end position="147"/>
    </location>
</feature>
<dbReference type="InterPro" id="IPR036322">
    <property type="entry name" value="WD40_repeat_dom_sf"/>
</dbReference>
<sequence>MPIDLEFLHPTDIYALRPCRNPDATDLIAIGGEHSVEVILVSDTACRRIACFHVGSRITTLAWSSKTTSPTSTEKWTLELVAATSDFGLHLLTKSSTSSEYIFPFGGGLSGHHGRVNDMVFCGGWDEDSSRYVATVSDDKMLMVWDLHPVVDPTQGSRTPSPALELDISMSPPMSSRPQPTAYVIPFPHPLTTIRNHPATSKEFIVADARGSIFLVDWRSDPEEEASAAELRHSSVIELVEPVKLAGEIMGGNRDAQGKWSACVDWRVDSMDVVGGVFGQKFAIWDISKLRGGLPHITGPSFSEGGRIFRWCPTHPDYFAISSQSPTKGAIVHVHNYSYVHAPPTVFTLRPKPHFVRDFDFLAAGNIPRLVIAVGRILIVFPIGEEP</sequence>
<dbReference type="AlphaFoldDB" id="A0A8H8CMZ4"/>
<dbReference type="SUPFAM" id="SSF50978">
    <property type="entry name" value="WD40 repeat-like"/>
    <property type="match status" value="1"/>
</dbReference>
<evidence type="ECO:0000256" key="1">
    <source>
        <dbReference type="ARBA" id="ARBA00022574"/>
    </source>
</evidence>
<name>A0A8H8CMZ4_PSICU</name>
<organism evidence="4">
    <name type="scientific">Psilocybe cubensis</name>
    <name type="common">Psychedelic mushroom</name>
    <name type="synonym">Stropharia cubensis</name>
    <dbReference type="NCBI Taxonomy" id="181762"/>
    <lineage>
        <taxon>Eukaryota</taxon>
        <taxon>Fungi</taxon>
        <taxon>Dikarya</taxon>
        <taxon>Basidiomycota</taxon>
        <taxon>Agaricomycotina</taxon>
        <taxon>Agaricomycetes</taxon>
        <taxon>Agaricomycetidae</taxon>
        <taxon>Agaricales</taxon>
        <taxon>Agaricineae</taxon>
        <taxon>Strophariaceae</taxon>
        <taxon>Psilocybe</taxon>
    </lineage>
</organism>
<dbReference type="PROSITE" id="PS00678">
    <property type="entry name" value="WD_REPEATS_1"/>
    <property type="match status" value="1"/>
</dbReference>
<dbReference type="PANTHER" id="PTHR22806">
    <property type="entry name" value="NUCLEOPORIN NUP37 P37 -RELATED"/>
    <property type="match status" value="1"/>
</dbReference>
<dbReference type="GO" id="GO:0031080">
    <property type="term" value="C:nuclear pore outer ring"/>
    <property type="evidence" value="ECO:0007669"/>
    <property type="project" value="InterPro"/>
</dbReference>
<dbReference type="OrthoDB" id="340259at2759"/>
<comment type="caution">
    <text evidence="4">The sequence shown here is derived from an EMBL/GenBank/DDBJ whole genome shotgun (WGS) entry which is preliminary data.</text>
</comment>
<keyword evidence="2" id="KW-0677">Repeat</keyword>
<protein>
    <submittedName>
        <fullName evidence="4">Uncharacterized protein</fullName>
    </submittedName>
</protein>
<dbReference type="PANTHER" id="PTHR22806:SF0">
    <property type="entry name" value="NUCLEOPORIN NUP37"/>
    <property type="match status" value="1"/>
</dbReference>
<dbReference type="InterPro" id="IPR019775">
    <property type="entry name" value="WD40_repeat_CS"/>
</dbReference>
<dbReference type="InterPro" id="IPR015943">
    <property type="entry name" value="WD40/YVTN_repeat-like_dom_sf"/>
</dbReference>
<evidence type="ECO:0000256" key="3">
    <source>
        <dbReference type="PROSITE-ProRule" id="PRU00221"/>
    </source>
</evidence>